<keyword evidence="2" id="KW-1185">Reference proteome</keyword>
<protein>
    <submittedName>
        <fullName evidence="1">Excisionase</fullName>
    </submittedName>
</protein>
<organism evidence="1 2">
    <name type="scientific">Pseudomonas phage vB_Pae-SS2019XI</name>
    <dbReference type="NCBI Taxonomy" id="2660688"/>
    <lineage>
        <taxon>Viruses</taxon>
        <taxon>Duplodnaviria</taxon>
        <taxon>Heunggongvirae</taxon>
        <taxon>Uroviricota</taxon>
        <taxon>Caudoviricetes</taxon>
        <taxon>Casjensviridae</taxon>
        <taxon>Maxdohrnvirus</taxon>
        <taxon>Maxdohrnvirus SS2019XI</taxon>
    </lineage>
</organism>
<sequence length="76" mass="8661">MANTLETSDLETPWVLLKDVCHCYGVNFESAKNKVALGTFEVPTYKVGRQIVIAKEVHREHFRRKAEEGLRALKST</sequence>
<proteinExistence type="predicted"/>
<evidence type="ECO:0000313" key="2">
    <source>
        <dbReference type="Proteomes" id="UP000502584"/>
    </source>
</evidence>
<evidence type="ECO:0000313" key="1">
    <source>
        <dbReference type="EMBL" id="QIG56959.1"/>
    </source>
</evidence>
<dbReference type="Proteomes" id="UP000502584">
    <property type="component" value="Segment"/>
</dbReference>
<name>A0A6G6XHG5_9CAUD</name>
<reference evidence="1 2" key="1">
    <citation type="submission" date="2019-10" db="EMBL/GenBank/DDBJ databases">
        <title>Genome of the temperate Pseudomonas aerugionosa phage vB_Pae-SS2019XI.</title>
        <authorList>
            <person name="Hammerl J.A."/>
            <person name="Jaeckel C."/>
            <person name="Schnehle S."/>
            <person name="Schmoger S."/>
        </authorList>
    </citation>
    <scope>NUCLEOTIDE SEQUENCE [LARGE SCALE GENOMIC DNA]</scope>
</reference>
<gene>
    <name evidence="1" type="ORF">vBPaeSS2019XI_081</name>
</gene>
<dbReference type="EMBL" id="MN536026">
    <property type="protein sequence ID" value="QIG56959.1"/>
    <property type="molecule type" value="Genomic_DNA"/>
</dbReference>
<accession>A0A6G6XHG5</accession>